<keyword evidence="1" id="KW-0812">Transmembrane</keyword>
<accession>A0A5E5AR43</accession>
<dbReference type="RefSeq" id="WP_150740581.1">
    <property type="nucleotide sequence ID" value="NZ_CABPSP010000020.1"/>
</dbReference>
<evidence type="ECO:0008006" key="4">
    <source>
        <dbReference type="Google" id="ProtNLM"/>
    </source>
</evidence>
<gene>
    <name evidence="2" type="ORF">PAN31117_05054</name>
</gene>
<dbReference type="OrthoDB" id="7275924at2"/>
<reference evidence="2 3" key="1">
    <citation type="submission" date="2019-08" db="EMBL/GenBank/DDBJ databases">
        <authorList>
            <person name="Peeters C."/>
        </authorList>
    </citation>
    <scope>NUCLEOTIDE SEQUENCE [LARGE SCALE GENOMIC DNA]</scope>
    <source>
        <strain evidence="2 3">LMG 31117</strain>
    </source>
</reference>
<keyword evidence="1" id="KW-1133">Transmembrane helix</keyword>
<keyword evidence="3" id="KW-1185">Reference proteome</keyword>
<protein>
    <recommendedName>
        <fullName evidence="4">DUF3311 domain-containing protein</fullName>
    </recommendedName>
</protein>
<proteinExistence type="predicted"/>
<evidence type="ECO:0000256" key="1">
    <source>
        <dbReference type="SAM" id="Phobius"/>
    </source>
</evidence>
<sequence length="61" mass="7002">MRYLIGFVVPYALVLLPLRWLAKSGELIGGVPLIFIWLIGCIPLTSLCLYTCWRLFDAKHH</sequence>
<dbReference type="AlphaFoldDB" id="A0A5E5AR43"/>
<dbReference type="Proteomes" id="UP000383122">
    <property type="component" value="Unassembled WGS sequence"/>
</dbReference>
<dbReference type="InterPro" id="IPR021741">
    <property type="entry name" value="DUF3311"/>
</dbReference>
<name>A0A5E5AR43_9BURK</name>
<keyword evidence="1" id="KW-0472">Membrane</keyword>
<organism evidence="2 3">
    <name type="scientific">Pandoraea anapnoica</name>
    <dbReference type="NCBI Taxonomy" id="2508301"/>
    <lineage>
        <taxon>Bacteria</taxon>
        <taxon>Pseudomonadati</taxon>
        <taxon>Pseudomonadota</taxon>
        <taxon>Betaproteobacteria</taxon>
        <taxon>Burkholderiales</taxon>
        <taxon>Burkholderiaceae</taxon>
        <taxon>Pandoraea</taxon>
    </lineage>
</organism>
<feature type="transmembrane region" description="Helical" evidence="1">
    <location>
        <begin position="34"/>
        <end position="56"/>
    </location>
</feature>
<evidence type="ECO:0000313" key="3">
    <source>
        <dbReference type="Proteomes" id="UP000383122"/>
    </source>
</evidence>
<evidence type="ECO:0000313" key="2">
    <source>
        <dbReference type="EMBL" id="VVE74993.1"/>
    </source>
</evidence>
<dbReference type="Pfam" id="PF11755">
    <property type="entry name" value="DUF3311"/>
    <property type="match status" value="1"/>
</dbReference>
<dbReference type="EMBL" id="CABPSP010000020">
    <property type="protein sequence ID" value="VVE74993.1"/>
    <property type="molecule type" value="Genomic_DNA"/>
</dbReference>